<sequence length="39" mass="4527">MYVIKVLIMNSSAYCVFKTIDLKSIFIFINANNYSVISY</sequence>
<proteinExistence type="predicted"/>
<reference evidence="1" key="1">
    <citation type="journal article" date="2021" name="Proc. Natl. Acad. Sci. U.S.A.">
        <title>A Catalog of Tens of Thousands of Viruses from Human Metagenomes Reveals Hidden Associations with Chronic Diseases.</title>
        <authorList>
            <person name="Tisza M.J."/>
            <person name="Buck C.B."/>
        </authorList>
    </citation>
    <scope>NUCLEOTIDE SEQUENCE</scope>
    <source>
        <strain evidence="1">CtsNK10</strain>
    </source>
</reference>
<dbReference type="EMBL" id="BK015191">
    <property type="protein sequence ID" value="DAD95242.1"/>
    <property type="molecule type" value="Genomic_DNA"/>
</dbReference>
<organism evidence="1">
    <name type="scientific">Podoviridae sp. ctsNK10</name>
    <dbReference type="NCBI Taxonomy" id="2826582"/>
    <lineage>
        <taxon>Viruses</taxon>
        <taxon>Duplodnaviria</taxon>
        <taxon>Heunggongvirae</taxon>
        <taxon>Uroviricota</taxon>
        <taxon>Caudoviricetes</taxon>
    </lineage>
</organism>
<accession>A0A8S5NLS7</accession>
<evidence type="ECO:0000313" key="1">
    <source>
        <dbReference type="EMBL" id="DAD95242.1"/>
    </source>
</evidence>
<name>A0A8S5NLS7_9CAUD</name>
<protein>
    <submittedName>
        <fullName evidence="1">Uncharacterized protein</fullName>
    </submittedName>
</protein>